<feature type="domain" description="Histidine kinase" evidence="5">
    <location>
        <begin position="416"/>
        <end position="517"/>
    </location>
</feature>
<evidence type="ECO:0000256" key="1">
    <source>
        <dbReference type="ARBA" id="ARBA00022553"/>
    </source>
</evidence>
<dbReference type="InterPro" id="IPR005467">
    <property type="entry name" value="His_kinase_dom"/>
</dbReference>
<dbReference type="InterPro" id="IPR016120">
    <property type="entry name" value="Sig_transdc_His_kin_SpoOB"/>
</dbReference>
<feature type="transmembrane region" description="Helical" evidence="4">
    <location>
        <begin position="12"/>
        <end position="30"/>
    </location>
</feature>
<dbReference type="SUPFAM" id="SSF55874">
    <property type="entry name" value="ATPase domain of HSP90 chaperone/DNA topoisomerase II/histidine kinase"/>
    <property type="match status" value="1"/>
</dbReference>
<evidence type="ECO:0000313" key="6">
    <source>
        <dbReference type="EMBL" id="QNM14369.1"/>
    </source>
</evidence>
<dbReference type="InterPro" id="IPR039506">
    <property type="entry name" value="SPOB_a"/>
</dbReference>
<gene>
    <name evidence="6" type="ORF">H9Q81_05095</name>
</gene>
<dbReference type="Proteomes" id="UP000515913">
    <property type="component" value="Chromosome"/>
</dbReference>
<dbReference type="Pfam" id="PF02518">
    <property type="entry name" value="HATPase_c"/>
    <property type="match status" value="1"/>
</dbReference>
<evidence type="ECO:0000313" key="7">
    <source>
        <dbReference type="Proteomes" id="UP000515913"/>
    </source>
</evidence>
<dbReference type="RefSeq" id="WP_176838394.1">
    <property type="nucleotide sequence ID" value="NZ_CP060637.1"/>
</dbReference>
<dbReference type="Gene3D" id="3.30.565.10">
    <property type="entry name" value="Histidine kinase-like ATPase, C-terminal domain"/>
    <property type="match status" value="1"/>
</dbReference>
<dbReference type="PANTHER" id="PTHR40448">
    <property type="entry name" value="TWO-COMPONENT SENSOR HISTIDINE KINASE"/>
    <property type="match status" value="1"/>
</dbReference>
<name>A0A7G9GU87_9FUSO</name>
<feature type="transmembrane region" description="Helical" evidence="4">
    <location>
        <begin position="172"/>
        <end position="194"/>
    </location>
</feature>
<dbReference type="SUPFAM" id="SSF103190">
    <property type="entry name" value="Sensory domain-like"/>
    <property type="match status" value="1"/>
</dbReference>
<dbReference type="AlphaFoldDB" id="A0A7G9GU87"/>
<dbReference type="GO" id="GO:0042802">
    <property type="term" value="F:identical protein binding"/>
    <property type="evidence" value="ECO:0007669"/>
    <property type="project" value="TreeGrafter"/>
</dbReference>
<organism evidence="6 7">
    <name type="scientific">Fusobacterium hominis</name>
    <dbReference type="NCBI Taxonomy" id="2764326"/>
    <lineage>
        <taxon>Bacteria</taxon>
        <taxon>Fusobacteriati</taxon>
        <taxon>Fusobacteriota</taxon>
        <taxon>Fusobacteriia</taxon>
        <taxon>Fusobacteriales</taxon>
        <taxon>Fusobacteriaceae</taxon>
        <taxon>Fusobacterium</taxon>
    </lineage>
</organism>
<keyword evidence="4" id="KW-1133">Transmembrane helix</keyword>
<evidence type="ECO:0000256" key="3">
    <source>
        <dbReference type="ARBA" id="ARBA00022777"/>
    </source>
</evidence>
<keyword evidence="4" id="KW-0472">Membrane</keyword>
<evidence type="ECO:0000259" key="5">
    <source>
        <dbReference type="PROSITE" id="PS50109"/>
    </source>
</evidence>
<dbReference type="GO" id="GO:0000155">
    <property type="term" value="F:phosphorelay sensor kinase activity"/>
    <property type="evidence" value="ECO:0007669"/>
    <property type="project" value="InterPro"/>
</dbReference>
<keyword evidence="2" id="KW-0808">Transferase</keyword>
<evidence type="ECO:0000256" key="2">
    <source>
        <dbReference type="ARBA" id="ARBA00022679"/>
    </source>
</evidence>
<dbReference type="Pfam" id="PF14689">
    <property type="entry name" value="SPOB_a"/>
    <property type="match status" value="1"/>
</dbReference>
<keyword evidence="7" id="KW-1185">Reference proteome</keyword>
<dbReference type="KEGG" id="fho:H9Q81_05095"/>
<reference evidence="6 7" key="1">
    <citation type="submission" date="2020-08" db="EMBL/GenBank/DDBJ databases">
        <authorList>
            <person name="Liu C."/>
            <person name="Sun Q."/>
        </authorList>
    </citation>
    <scope>NUCLEOTIDE SEQUENCE [LARGE SCALE GENOMIC DNA]</scope>
    <source>
        <strain evidence="6 7">NSJ-57</strain>
    </source>
</reference>
<keyword evidence="1" id="KW-0597">Phosphoprotein</keyword>
<protein>
    <submittedName>
        <fullName evidence="6">GHKL domain-containing protein</fullName>
    </submittedName>
</protein>
<dbReference type="Gene3D" id="3.30.450.20">
    <property type="entry name" value="PAS domain"/>
    <property type="match status" value="1"/>
</dbReference>
<accession>A0A7G9GU87</accession>
<keyword evidence="4" id="KW-0812">Transmembrane</keyword>
<dbReference type="PROSITE" id="PS50109">
    <property type="entry name" value="HIS_KIN"/>
    <property type="match status" value="1"/>
</dbReference>
<dbReference type="Gene3D" id="1.10.287.130">
    <property type="match status" value="1"/>
</dbReference>
<dbReference type="EMBL" id="CP060637">
    <property type="protein sequence ID" value="QNM14369.1"/>
    <property type="molecule type" value="Genomic_DNA"/>
</dbReference>
<dbReference type="SMART" id="SM00387">
    <property type="entry name" value="HATPase_c"/>
    <property type="match status" value="1"/>
</dbReference>
<dbReference type="SUPFAM" id="SSF55890">
    <property type="entry name" value="Sporulation response regulatory protein Spo0B"/>
    <property type="match status" value="1"/>
</dbReference>
<dbReference type="InterPro" id="IPR003594">
    <property type="entry name" value="HATPase_dom"/>
</dbReference>
<dbReference type="InterPro" id="IPR029151">
    <property type="entry name" value="Sensor-like_sf"/>
</dbReference>
<keyword evidence="3" id="KW-0418">Kinase</keyword>
<dbReference type="PANTHER" id="PTHR40448:SF1">
    <property type="entry name" value="TWO-COMPONENT SENSOR HISTIDINE KINASE"/>
    <property type="match status" value="1"/>
</dbReference>
<proteinExistence type="predicted"/>
<dbReference type="InterPro" id="IPR036890">
    <property type="entry name" value="HATPase_C_sf"/>
</dbReference>
<sequence length="521" mass="60200">MNKMTFKTKLILCVTLINFLTLFLSYLIFIDTKVKDDTEYIKTNLLEVAKLVSQNPTIKSDIENKNLNKEIDKTMDYYISIFKDADIIVIADNSGLKYSHLVKEQIGTHFVNPVNWNLINQGKGYFSTMRGSVGITTRRFEPIFNLTNKKVIGFVMVGKYNYLIKDMTYNTIIILALLFFVSLTLAFIMSIFFAGGVKKSMFGLEPEDIGKLHIKEKIILDNLESGLIILDENNKILDVNKVFINKFSPLTPQIVLDHTKSFLGGKKIVRFDITINKKIYHIKILPIYDQKKYYGNILTIKTRDDVDNYAREITGIDQLIEGMRASIHEFKNRLHVILGLINLGKIDMVKNYIKEFQELNEYDFRKYNNIQNSFLKAMLLGKEALCKEKKIEFILEPDSNLAINENNQFTNDIGTILGNLIENSIDSFKEETKHYKYIKIKIEEDENIIRISVCDNGKKIPENIIDKIYDYGFSTKGKHRGVGLHLIQQKLKLYDGSIQLIIENDNKTFKVEVKYEEGTSN</sequence>
<evidence type="ECO:0000256" key="4">
    <source>
        <dbReference type="SAM" id="Phobius"/>
    </source>
</evidence>